<organism evidence="2 3">
    <name type="scientific">Alteromonas mediterranea</name>
    <dbReference type="NCBI Taxonomy" id="314275"/>
    <lineage>
        <taxon>Bacteria</taxon>
        <taxon>Pseudomonadati</taxon>
        <taxon>Pseudomonadota</taxon>
        <taxon>Gammaproteobacteria</taxon>
        <taxon>Alteromonadales</taxon>
        <taxon>Alteromonadaceae</taxon>
        <taxon>Alteromonas/Salinimonas group</taxon>
        <taxon>Alteromonas</taxon>
    </lineage>
</organism>
<protein>
    <recommendedName>
        <fullName evidence="1">DUF2846 domain-containing protein</fullName>
    </recommendedName>
</protein>
<reference evidence="2 3" key="1">
    <citation type="submission" date="2016-11" db="EMBL/GenBank/DDBJ databases">
        <title>Networking in microbes: conjugative elements and plasmids in the genus Alteromonas.</title>
        <authorList>
            <person name="Lopez-Perez M."/>
            <person name="Ramon-Marco N."/>
            <person name="Rodriguez-Valera F."/>
        </authorList>
    </citation>
    <scope>NUCLEOTIDE SEQUENCE [LARGE SCALE GENOMIC DNA]</scope>
    <source>
        <strain evidence="2 3">CP48</strain>
        <plasmid evidence="3">pamcp48-600</plasmid>
    </source>
</reference>
<geneLocation type="plasmid" evidence="3">
    <name>pamcp48-600</name>
</geneLocation>
<evidence type="ECO:0000313" key="3">
    <source>
        <dbReference type="Proteomes" id="UP000182101"/>
    </source>
</evidence>
<gene>
    <name evidence="2" type="ORF">BM524_20155</name>
</gene>
<feature type="domain" description="DUF2846" evidence="1">
    <location>
        <begin position="27"/>
        <end position="106"/>
    </location>
</feature>
<accession>A0AAC9JGP5</accession>
<dbReference type="AlphaFoldDB" id="A0AAC9JGP5"/>
<evidence type="ECO:0000313" key="2">
    <source>
        <dbReference type="EMBL" id="APD92231.1"/>
    </source>
</evidence>
<keyword evidence="2" id="KW-0614">Plasmid</keyword>
<dbReference type="InterPro" id="IPR022548">
    <property type="entry name" value="DUF2846"/>
</dbReference>
<dbReference type="Pfam" id="PF11008">
    <property type="entry name" value="DUF2846"/>
    <property type="match status" value="1"/>
</dbReference>
<sequence>MFIAGCSVTPYEQLNLDTTSNFKSPSEGKSGVYVYQWKKGVIGAAFDVDFEIKGYPEVSLNTGEYAYFELAPGSYEYLFAGGLIDQYAPVKFEPGQNYFFRAYLLNASDYAALIRDQEEIDAAKRNILSGRYEHHIAD</sequence>
<evidence type="ECO:0000259" key="1">
    <source>
        <dbReference type="Pfam" id="PF11008"/>
    </source>
</evidence>
<name>A0AAC9JGP5_9ALTE</name>
<dbReference type="Proteomes" id="UP000182101">
    <property type="component" value="Plasmid pAMCP48-600"/>
</dbReference>
<dbReference type="EMBL" id="CP018025">
    <property type="protein sequence ID" value="APD92231.1"/>
    <property type="molecule type" value="Genomic_DNA"/>
</dbReference>
<proteinExistence type="predicted"/>